<organism evidence="1">
    <name type="scientific">Comamonas kerstersii</name>
    <dbReference type="NCBI Taxonomy" id="225992"/>
    <lineage>
        <taxon>Bacteria</taxon>
        <taxon>Pseudomonadati</taxon>
        <taxon>Pseudomonadota</taxon>
        <taxon>Betaproteobacteria</taxon>
        <taxon>Burkholderiales</taxon>
        <taxon>Comamonadaceae</taxon>
        <taxon>Comamonas</taxon>
    </lineage>
</organism>
<name>A0A6A1QYT3_9BURK</name>
<sequence>MEKIASSKISPEDIETRKKQIYIAKKTQRLLGNFITFPAFFKHHLQLIHQGSAFSLHPLYAQYFFKQKLIIQLPVQRIEHAMHDWVQCNAQHLHTSDYFLSNQDLLSISHPVENILAYRHAKELLAADWNYQSTKAYQYFSTALSKGKPIKKQHVLLDSTTAIDAYFERFQQLYLSIQNHGLLSNAQISQRSAQQPDREIGIAIDRRGNIFKLQGGQHRFALAKLLNISHIPVEIRMVHTDLLQQICQTHKKSPIQAILWMAHQLASAEAVC</sequence>
<protein>
    <recommendedName>
        <fullName evidence="2">ParB/Sulfiredoxin domain-containing protein</fullName>
    </recommendedName>
</protein>
<comment type="caution">
    <text evidence="1">The sequence shown here is derived from an EMBL/GenBank/DDBJ whole genome shotgun (WGS) entry which is preliminary data.</text>
</comment>
<evidence type="ECO:0008006" key="2">
    <source>
        <dbReference type="Google" id="ProtNLM"/>
    </source>
</evidence>
<dbReference type="RefSeq" id="WP_151046082.1">
    <property type="nucleotide sequence ID" value="NZ_VZOT01000023.1"/>
</dbReference>
<dbReference type="EMBL" id="VZOT01000023">
    <property type="protein sequence ID" value="KAB0583782.1"/>
    <property type="molecule type" value="Genomic_DNA"/>
</dbReference>
<gene>
    <name evidence="1" type="ORF">F7P80_16180</name>
</gene>
<proteinExistence type="predicted"/>
<accession>A0A6A1QYT3</accession>
<reference evidence="1" key="1">
    <citation type="submission" date="2019-09" db="EMBL/GenBank/DDBJ databases">
        <title>Draft genome sequences of 48 bacterial type strains from the CCUG.</title>
        <authorList>
            <person name="Tunovic T."/>
            <person name="Pineiro-Iglesias B."/>
            <person name="Unosson C."/>
            <person name="Inganas E."/>
            <person name="Ohlen M."/>
            <person name="Cardew S."/>
            <person name="Jensie-Markopoulos S."/>
            <person name="Salva-Serra F."/>
            <person name="Jaen-Luchoro D."/>
            <person name="Karlsson R."/>
            <person name="Svensson-Stadler L."/>
            <person name="Chun J."/>
            <person name="Moore E."/>
        </authorList>
    </citation>
    <scope>NUCLEOTIDE SEQUENCE</scope>
    <source>
        <strain evidence="1">CCUG 15333</strain>
    </source>
</reference>
<evidence type="ECO:0000313" key="1">
    <source>
        <dbReference type="EMBL" id="KAB0583782.1"/>
    </source>
</evidence>
<dbReference type="AlphaFoldDB" id="A0A6A1QYT3"/>